<name>A0A364NTE0_9PROT</name>
<dbReference type="SUPFAM" id="SSF52172">
    <property type="entry name" value="CheY-like"/>
    <property type="match status" value="1"/>
</dbReference>
<sequence>MLNYLNNAVKFTESGKITVDVDGSDADAAGIMLRCAVSDTGIGLTLDQQAELFRPFQQADITITRKFGGTGLGLAISKQLAELMGGAVGVESTPGQGSTFWFTVRVEAVATAKADVRNGPRRVAKHKNIGPRDWATLQGTRVLLVEDDPTNQAVAIGLLGALGMVVDIASDGAKATDMVRDKDYEIVLMDMQMPVMDGLTATRLIRRHEALDNLPIVAMTANVMSSHLDECLAAGMCDFISKPFEPGQLYATILKWVTGWGDTEAIFPPEICAKFESANIDFPTGIPGLDTRAGLRLVGGIGELYLGSLLSFVKQGDVCGQLRNDVIHGDIESALRKAHTLKGASGMVAAHEIGDLAAAIETELGGPGPKAALPIIDQLEAKIVPLLEMLRASLGGVPGHGDLVPRKLALTE</sequence>
<dbReference type="Gene3D" id="3.40.50.2300">
    <property type="match status" value="1"/>
</dbReference>
<feature type="modified residue" description="Phosphohistidine" evidence="12">
    <location>
        <position position="339"/>
    </location>
</feature>
<reference evidence="17 18" key="1">
    <citation type="submission" date="2017-11" db="EMBL/GenBank/DDBJ databases">
        <title>Draft genome sequence of magnetotactic bacterium Magnetospirillum kuznetsovii LBB-42.</title>
        <authorList>
            <person name="Grouzdev D.S."/>
            <person name="Rysina M.S."/>
            <person name="Baslerov R.V."/>
            <person name="Koziaeva V."/>
        </authorList>
    </citation>
    <scope>NUCLEOTIDE SEQUENCE [LARGE SCALE GENOMIC DNA]</scope>
    <source>
        <strain evidence="17 18">LBB-42</strain>
    </source>
</reference>
<evidence type="ECO:0000256" key="7">
    <source>
        <dbReference type="ARBA" id="ARBA00022741"/>
    </source>
</evidence>
<dbReference type="SMART" id="SM00448">
    <property type="entry name" value="REC"/>
    <property type="match status" value="1"/>
</dbReference>
<dbReference type="InterPro" id="IPR004358">
    <property type="entry name" value="Sig_transdc_His_kin-like_C"/>
</dbReference>
<evidence type="ECO:0000256" key="6">
    <source>
        <dbReference type="ARBA" id="ARBA00022692"/>
    </source>
</evidence>
<dbReference type="OrthoDB" id="9801651at2"/>
<dbReference type="Pfam" id="PF02518">
    <property type="entry name" value="HATPase_c"/>
    <property type="match status" value="1"/>
</dbReference>
<dbReference type="CDD" id="cd00088">
    <property type="entry name" value="HPT"/>
    <property type="match status" value="1"/>
</dbReference>
<dbReference type="InterPro" id="IPR036641">
    <property type="entry name" value="HPT_dom_sf"/>
</dbReference>
<dbReference type="PROSITE" id="PS50894">
    <property type="entry name" value="HPT"/>
    <property type="match status" value="1"/>
</dbReference>
<keyword evidence="11" id="KW-0472">Membrane</keyword>
<evidence type="ECO:0000256" key="3">
    <source>
        <dbReference type="ARBA" id="ARBA00012438"/>
    </source>
</evidence>
<keyword evidence="18" id="KW-1185">Reference proteome</keyword>
<proteinExistence type="predicted"/>
<dbReference type="SMART" id="SM00387">
    <property type="entry name" value="HATPase_c"/>
    <property type="match status" value="1"/>
</dbReference>
<protein>
    <recommendedName>
        <fullName evidence="3">histidine kinase</fullName>
        <ecNumber evidence="3">2.7.13.3</ecNumber>
    </recommendedName>
</protein>
<feature type="domain" description="Response regulatory" evidence="15">
    <location>
        <begin position="141"/>
        <end position="257"/>
    </location>
</feature>
<gene>
    <name evidence="17" type="ORF">CU669_19020</name>
</gene>
<dbReference type="GO" id="GO:0000155">
    <property type="term" value="F:phosphorelay sensor kinase activity"/>
    <property type="evidence" value="ECO:0007669"/>
    <property type="project" value="UniProtKB-ARBA"/>
</dbReference>
<evidence type="ECO:0000256" key="8">
    <source>
        <dbReference type="ARBA" id="ARBA00022840"/>
    </source>
</evidence>
<dbReference type="Pfam" id="PF00072">
    <property type="entry name" value="Response_reg"/>
    <property type="match status" value="1"/>
</dbReference>
<dbReference type="GO" id="GO:0005886">
    <property type="term" value="C:plasma membrane"/>
    <property type="evidence" value="ECO:0007669"/>
    <property type="project" value="UniProtKB-SubCell"/>
</dbReference>
<evidence type="ECO:0000256" key="2">
    <source>
        <dbReference type="ARBA" id="ARBA00004651"/>
    </source>
</evidence>
<evidence type="ECO:0000256" key="10">
    <source>
        <dbReference type="ARBA" id="ARBA00023012"/>
    </source>
</evidence>
<evidence type="ECO:0000259" key="16">
    <source>
        <dbReference type="PROSITE" id="PS50894"/>
    </source>
</evidence>
<organism evidence="17 18">
    <name type="scientific">Paramagnetospirillum kuznetsovii</name>
    <dbReference type="NCBI Taxonomy" id="2053833"/>
    <lineage>
        <taxon>Bacteria</taxon>
        <taxon>Pseudomonadati</taxon>
        <taxon>Pseudomonadota</taxon>
        <taxon>Alphaproteobacteria</taxon>
        <taxon>Rhodospirillales</taxon>
        <taxon>Magnetospirillaceae</taxon>
        <taxon>Paramagnetospirillum</taxon>
    </lineage>
</organism>
<dbReference type="InterPro" id="IPR005467">
    <property type="entry name" value="His_kinase_dom"/>
</dbReference>
<evidence type="ECO:0000256" key="12">
    <source>
        <dbReference type="PROSITE-ProRule" id="PRU00110"/>
    </source>
</evidence>
<evidence type="ECO:0000256" key="1">
    <source>
        <dbReference type="ARBA" id="ARBA00000085"/>
    </source>
</evidence>
<keyword evidence="9" id="KW-1133">Transmembrane helix</keyword>
<dbReference type="Gene3D" id="3.30.565.10">
    <property type="entry name" value="Histidine kinase-like ATPase, C-terminal domain"/>
    <property type="match status" value="1"/>
</dbReference>
<accession>A0A364NTE0</accession>
<dbReference type="InterPro" id="IPR036890">
    <property type="entry name" value="HATPase_C_sf"/>
</dbReference>
<comment type="catalytic activity">
    <reaction evidence="1">
        <text>ATP + protein L-histidine = ADP + protein N-phospho-L-histidine.</text>
        <dbReference type="EC" id="2.7.13.3"/>
    </reaction>
</comment>
<evidence type="ECO:0000256" key="9">
    <source>
        <dbReference type="ARBA" id="ARBA00022989"/>
    </source>
</evidence>
<dbReference type="CDD" id="cd16922">
    <property type="entry name" value="HATPase_EvgS-ArcB-TorS-like"/>
    <property type="match status" value="1"/>
</dbReference>
<dbReference type="InterPro" id="IPR008207">
    <property type="entry name" value="Sig_transdc_His_kin_Hpt_dom"/>
</dbReference>
<evidence type="ECO:0000256" key="4">
    <source>
        <dbReference type="ARBA" id="ARBA00022475"/>
    </source>
</evidence>
<dbReference type="GO" id="GO:0005524">
    <property type="term" value="F:ATP binding"/>
    <property type="evidence" value="ECO:0007669"/>
    <property type="project" value="UniProtKB-KW"/>
</dbReference>
<dbReference type="EMBL" id="PGTO01000026">
    <property type="protein sequence ID" value="RAU20338.1"/>
    <property type="molecule type" value="Genomic_DNA"/>
</dbReference>
<keyword evidence="6" id="KW-0812">Transmembrane</keyword>
<dbReference type="PRINTS" id="PR00344">
    <property type="entry name" value="BCTRLSENSOR"/>
</dbReference>
<comment type="caution">
    <text evidence="17">The sequence shown here is derived from an EMBL/GenBank/DDBJ whole genome shotgun (WGS) entry which is preliminary data.</text>
</comment>
<feature type="domain" description="Histidine kinase" evidence="14">
    <location>
        <begin position="1"/>
        <end position="108"/>
    </location>
</feature>
<dbReference type="PROSITE" id="PS50109">
    <property type="entry name" value="HIS_KIN"/>
    <property type="match status" value="1"/>
</dbReference>
<dbReference type="CDD" id="cd17546">
    <property type="entry name" value="REC_hyHK_CKI1_RcsC-like"/>
    <property type="match status" value="1"/>
</dbReference>
<dbReference type="SUPFAM" id="SSF55874">
    <property type="entry name" value="ATPase domain of HSP90 chaperone/DNA topoisomerase II/histidine kinase"/>
    <property type="match status" value="1"/>
</dbReference>
<feature type="modified residue" description="4-aspartylphosphate" evidence="13">
    <location>
        <position position="190"/>
    </location>
</feature>
<dbReference type="Gene3D" id="1.20.120.160">
    <property type="entry name" value="HPT domain"/>
    <property type="match status" value="1"/>
</dbReference>
<evidence type="ECO:0000256" key="5">
    <source>
        <dbReference type="ARBA" id="ARBA00022553"/>
    </source>
</evidence>
<dbReference type="EC" id="2.7.13.3" evidence="3"/>
<dbReference type="Proteomes" id="UP000251075">
    <property type="component" value="Unassembled WGS sequence"/>
</dbReference>
<dbReference type="AlphaFoldDB" id="A0A364NTE0"/>
<keyword evidence="8" id="KW-0067">ATP-binding</keyword>
<dbReference type="Pfam" id="PF01627">
    <property type="entry name" value="Hpt"/>
    <property type="match status" value="1"/>
</dbReference>
<dbReference type="PANTHER" id="PTHR45339:SF1">
    <property type="entry name" value="HYBRID SIGNAL TRANSDUCTION HISTIDINE KINASE J"/>
    <property type="match status" value="1"/>
</dbReference>
<dbReference type="SUPFAM" id="SSF47226">
    <property type="entry name" value="Histidine-containing phosphotransfer domain, HPT domain"/>
    <property type="match status" value="1"/>
</dbReference>
<evidence type="ECO:0000256" key="13">
    <source>
        <dbReference type="PROSITE-ProRule" id="PRU00169"/>
    </source>
</evidence>
<evidence type="ECO:0000256" key="11">
    <source>
        <dbReference type="ARBA" id="ARBA00023136"/>
    </source>
</evidence>
<evidence type="ECO:0000313" key="17">
    <source>
        <dbReference type="EMBL" id="RAU20338.1"/>
    </source>
</evidence>
<dbReference type="InterPro" id="IPR011006">
    <property type="entry name" value="CheY-like_superfamily"/>
</dbReference>
<evidence type="ECO:0000313" key="18">
    <source>
        <dbReference type="Proteomes" id="UP000251075"/>
    </source>
</evidence>
<keyword evidence="7" id="KW-0547">Nucleotide-binding</keyword>
<feature type="domain" description="HPt" evidence="16">
    <location>
        <begin position="300"/>
        <end position="393"/>
    </location>
</feature>
<keyword evidence="5 13" id="KW-0597">Phosphoprotein</keyword>
<comment type="subcellular location">
    <subcellularLocation>
        <location evidence="2">Cell membrane</location>
        <topology evidence="2">Multi-pass membrane protein</topology>
    </subcellularLocation>
</comment>
<dbReference type="InterPro" id="IPR003594">
    <property type="entry name" value="HATPase_dom"/>
</dbReference>
<dbReference type="PANTHER" id="PTHR45339">
    <property type="entry name" value="HYBRID SIGNAL TRANSDUCTION HISTIDINE KINASE J"/>
    <property type="match status" value="1"/>
</dbReference>
<evidence type="ECO:0000259" key="15">
    <source>
        <dbReference type="PROSITE" id="PS50110"/>
    </source>
</evidence>
<keyword evidence="10" id="KW-0902">Two-component regulatory system</keyword>
<keyword evidence="4" id="KW-1003">Cell membrane</keyword>
<evidence type="ECO:0000259" key="14">
    <source>
        <dbReference type="PROSITE" id="PS50109"/>
    </source>
</evidence>
<dbReference type="PROSITE" id="PS50110">
    <property type="entry name" value="RESPONSE_REGULATORY"/>
    <property type="match status" value="1"/>
</dbReference>
<dbReference type="InterPro" id="IPR001789">
    <property type="entry name" value="Sig_transdc_resp-reg_receiver"/>
</dbReference>